<reference evidence="1 2" key="1">
    <citation type="submission" date="2019-07" db="EMBL/GenBank/DDBJ databases">
        <title>Genome sequencing of the stress-tolerant strain Azospirillum brasilense Az19.</title>
        <authorList>
            <person name="Maroniche G.A."/>
            <person name="Garcia J.E."/>
            <person name="Pagnussat L."/>
            <person name="Amenta M."/>
            <person name="Creus C.M."/>
        </authorList>
    </citation>
    <scope>NUCLEOTIDE SEQUENCE [LARGE SCALE GENOMIC DNA]</scope>
    <source>
        <strain evidence="1 2">Az19</strain>
    </source>
</reference>
<organism evidence="1 2">
    <name type="scientific">Azospirillum argentinense</name>
    <dbReference type="NCBI Taxonomy" id="2970906"/>
    <lineage>
        <taxon>Bacteria</taxon>
        <taxon>Pseudomonadati</taxon>
        <taxon>Pseudomonadota</taxon>
        <taxon>Alphaproteobacteria</taxon>
        <taxon>Rhodospirillales</taxon>
        <taxon>Azospirillaceae</taxon>
        <taxon>Azospirillum</taxon>
    </lineage>
</organism>
<proteinExistence type="predicted"/>
<accession>A0A5B0L0V3</accession>
<protein>
    <submittedName>
        <fullName evidence="1">Uncharacterized protein</fullName>
    </submittedName>
</protein>
<comment type="caution">
    <text evidence="1">The sequence shown here is derived from an EMBL/GenBank/DDBJ whole genome shotgun (WGS) entry which is preliminary data.</text>
</comment>
<sequence>MPFCILLVWRDTDSHRAMHSRHTGGCRSVPVRPFAVFTQGTCRSGGSRPS</sequence>
<evidence type="ECO:0000313" key="1">
    <source>
        <dbReference type="EMBL" id="KAA1057901.1"/>
    </source>
</evidence>
<dbReference type="EMBL" id="VEWN01000001">
    <property type="protein sequence ID" value="KAA1057901.1"/>
    <property type="molecule type" value="Genomic_DNA"/>
</dbReference>
<dbReference type="AlphaFoldDB" id="A0A5B0L0V3"/>
<dbReference type="Proteomes" id="UP000325333">
    <property type="component" value="Unassembled WGS sequence"/>
</dbReference>
<evidence type="ECO:0000313" key="2">
    <source>
        <dbReference type="Proteomes" id="UP000325333"/>
    </source>
</evidence>
<gene>
    <name evidence="1" type="ORF">FH063_000101</name>
</gene>
<name>A0A5B0L0V3_9PROT</name>